<dbReference type="RefSeq" id="XP_018146682.1">
    <property type="nucleotide sequence ID" value="XM_018293294.1"/>
</dbReference>
<dbReference type="AlphaFoldDB" id="A0A179FWV8"/>
<dbReference type="EMBL" id="LSBJ02000002">
    <property type="protein sequence ID" value="OAQ70145.1"/>
    <property type="molecule type" value="Genomic_DNA"/>
</dbReference>
<dbReference type="KEGG" id="pchm:VFPPC_15541"/>
<dbReference type="Proteomes" id="UP000078397">
    <property type="component" value="Unassembled WGS sequence"/>
</dbReference>
<accession>A0A179FWV8</accession>
<evidence type="ECO:0000313" key="2">
    <source>
        <dbReference type="Proteomes" id="UP000078397"/>
    </source>
</evidence>
<keyword evidence="2" id="KW-1185">Reference proteome</keyword>
<gene>
    <name evidence="1" type="ORF">VFPPC_15541</name>
</gene>
<proteinExistence type="predicted"/>
<reference evidence="1 2" key="1">
    <citation type="journal article" date="2016" name="PLoS Pathog.">
        <title>Biosynthesis of antibiotic leucinostatins in bio-control fungus Purpureocillium lilacinum and their inhibition on phytophthora revealed by genome mining.</title>
        <authorList>
            <person name="Wang G."/>
            <person name="Liu Z."/>
            <person name="Lin R."/>
            <person name="Li E."/>
            <person name="Mao Z."/>
            <person name="Ling J."/>
            <person name="Yang Y."/>
            <person name="Yin W.B."/>
            <person name="Xie B."/>
        </authorList>
    </citation>
    <scope>NUCLEOTIDE SEQUENCE [LARGE SCALE GENOMIC DNA]</scope>
    <source>
        <strain evidence="1">170</strain>
    </source>
</reference>
<sequence>MMCQNRQHRVRYCYASGGLDGRTNTTSYFARIRYGMASSILKCCFLFHALNDTGQAPRNLELQYLISA</sequence>
<name>A0A179FWV8_METCM</name>
<dbReference type="GeneID" id="28857288"/>
<organism evidence="1 2">
    <name type="scientific">Pochonia chlamydosporia 170</name>
    <dbReference type="NCBI Taxonomy" id="1380566"/>
    <lineage>
        <taxon>Eukaryota</taxon>
        <taxon>Fungi</taxon>
        <taxon>Dikarya</taxon>
        <taxon>Ascomycota</taxon>
        <taxon>Pezizomycotina</taxon>
        <taxon>Sordariomycetes</taxon>
        <taxon>Hypocreomycetidae</taxon>
        <taxon>Hypocreales</taxon>
        <taxon>Clavicipitaceae</taxon>
        <taxon>Pochonia</taxon>
    </lineage>
</organism>
<evidence type="ECO:0000313" key="1">
    <source>
        <dbReference type="EMBL" id="OAQ70145.1"/>
    </source>
</evidence>
<comment type="caution">
    <text evidence="1">The sequence shown here is derived from an EMBL/GenBank/DDBJ whole genome shotgun (WGS) entry which is preliminary data.</text>
</comment>
<protein>
    <submittedName>
        <fullName evidence="1">Uncharacterized protein</fullName>
    </submittedName>
</protein>